<gene>
    <name evidence="2" type="ORF">S01H4_05858</name>
</gene>
<feature type="transmembrane region" description="Helical" evidence="1">
    <location>
        <begin position="17"/>
        <end position="37"/>
    </location>
</feature>
<protein>
    <recommendedName>
        <fullName evidence="3">Histidine kinase N-terminal 7TM region domain-containing protein</fullName>
    </recommendedName>
</protein>
<dbReference type="AlphaFoldDB" id="X1AK29"/>
<feature type="transmembrane region" description="Helical" evidence="1">
    <location>
        <begin position="82"/>
        <end position="101"/>
    </location>
</feature>
<feature type="transmembrane region" description="Helical" evidence="1">
    <location>
        <begin position="108"/>
        <end position="124"/>
    </location>
</feature>
<proteinExistence type="predicted"/>
<organism evidence="2">
    <name type="scientific">marine sediment metagenome</name>
    <dbReference type="NCBI Taxonomy" id="412755"/>
    <lineage>
        <taxon>unclassified sequences</taxon>
        <taxon>metagenomes</taxon>
        <taxon>ecological metagenomes</taxon>
    </lineage>
</organism>
<name>X1AK29_9ZZZZ</name>
<reference evidence="2" key="1">
    <citation type="journal article" date="2014" name="Front. Microbiol.">
        <title>High frequency of phylogenetically diverse reductive dehalogenase-homologous genes in deep subseafloor sedimentary metagenomes.</title>
        <authorList>
            <person name="Kawai M."/>
            <person name="Futagami T."/>
            <person name="Toyoda A."/>
            <person name="Takaki Y."/>
            <person name="Nishi S."/>
            <person name="Hori S."/>
            <person name="Arai W."/>
            <person name="Tsubouchi T."/>
            <person name="Morono Y."/>
            <person name="Uchiyama I."/>
            <person name="Ito T."/>
            <person name="Fujiyama A."/>
            <person name="Inagaki F."/>
            <person name="Takami H."/>
        </authorList>
    </citation>
    <scope>NUCLEOTIDE SEQUENCE</scope>
    <source>
        <strain evidence="2">Expedition CK06-06</strain>
    </source>
</reference>
<comment type="caution">
    <text evidence="2">The sequence shown here is derived from an EMBL/GenBank/DDBJ whole genome shotgun (WGS) entry which is preliminary data.</text>
</comment>
<feature type="transmembrane region" description="Helical" evidence="1">
    <location>
        <begin position="49"/>
        <end position="70"/>
    </location>
</feature>
<evidence type="ECO:0000256" key="1">
    <source>
        <dbReference type="SAM" id="Phobius"/>
    </source>
</evidence>
<dbReference type="EMBL" id="BART01001739">
    <property type="protein sequence ID" value="GAG72878.1"/>
    <property type="molecule type" value="Genomic_DNA"/>
</dbReference>
<accession>X1AK29</accession>
<keyword evidence="1" id="KW-0812">Transmembrane</keyword>
<keyword evidence="1" id="KW-0472">Membrane</keyword>
<sequence>MLNGVNFPIQGPLQEPLLIMEMIVIFFALEISIILWIKSKNKKEDISNLQWKAFSWFCLGYSLMCIIYIISDYYVEDSHIRLILLNFAYFVQMISGLLFIYNMEKFQIFFKKFLFTFIFIAFMIL</sequence>
<feature type="non-terminal residue" evidence="2">
    <location>
        <position position="125"/>
    </location>
</feature>
<evidence type="ECO:0008006" key="3">
    <source>
        <dbReference type="Google" id="ProtNLM"/>
    </source>
</evidence>
<evidence type="ECO:0000313" key="2">
    <source>
        <dbReference type="EMBL" id="GAG72878.1"/>
    </source>
</evidence>
<keyword evidence="1" id="KW-1133">Transmembrane helix</keyword>